<dbReference type="EMBL" id="CP006764">
    <property type="protein sequence ID" value="AIT60336.1"/>
    <property type="molecule type" value="Genomic_DNA"/>
</dbReference>
<gene>
    <name evidence="2" type="ORF">CDOO_03040</name>
</gene>
<feature type="transmembrane region" description="Helical" evidence="1">
    <location>
        <begin position="260"/>
        <end position="278"/>
    </location>
</feature>
<dbReference type="RefSeq" id="WP_018021249.1">
    <property type="nucleotide sequence ID" value="NZ_AQUX01000002.1"/>
</dbReference>
<dbReference type="Pfam" id="PF20176">
    <property type="entry name" value="DUF6541"/>
    <property type="match status" value="1"/>
</dbReference>
<dbReference type="Proteomes" id="UP000029914">
    <property type="component" value="Chromosome"/>
</dbReference>
<keyword evidence="1" id="KW-1133">Transmembrane helix</keyword>
<feature type="transmembrane region" description="Helical" evidence="1">
    <location>
        <begin position="285"/>
        <end position="301"/>
    </location>
</feature>
<feature type="transmembrane region" description="Helical" evidence="1">
    <location>
        <begin position="397"/>
        <end position="416"/>
    </location>
</feature>
<feature type="transmembrane region" description="Helical" evidence="1">
    <location>
        <begin position="464"/>
        <end position="488"/>
    </location>
</feature>
<feature type="transmembrane region" description="Helical" evidence="1">
    <location>
        <begin position="509"/>
        <end position="532"/>
    </location>
</feature>
<organism evidence="2 3">
    <name type="scientific">Corynebacterium doosanense CAU 212 = DSM 45436</name>
    <dbReference type="NCBI Taxonomy" id="558173"/>
    <lineage>
        <taxon>Bacteria</taxon>
        <taxon>Bacillati</taxon>
        <taxon>Actinomycetota</taxon>
        <taxon>Actinomycetes</taxon>
        <taxon>Mycobacteriales</taxon>
        <taxon>Corynebacteriaceae</taxon>
        <taxon>Corynebacterium</taxon>
    </lineage>
</organism>
<evidence type="ECO:0000313" key="3">
    <source>
        <dbReference type="Proteomes" id="UP000029914"/>
    </source>
</evidence>
<accession>A0A097IDX3</accession>
<protein>
    <submittedName>
        <fullName evidence="2">Membrane protein</fullName>
    </submittedName>
</protein>
<dbReference type="HOGENOM" id="CLU_017691_0_0_11"/>
<feature type="transmembrane region" description="Helical" evidence="1">
    <location>
        <begin position="178"/>
        <end position="195"/>
    </location>
</feature>
<name>A0A097IDX3_9CORY</name>
<feature type="transmembrane region" description="Helical" evidence="1">
    <location>
        <begin position="201"/>
        <end position="224"/>
    </location>
</feature>
<proteinExistence type="predicted"/>
<dbReference type="AlphaFoldDB" id="A0A097IDX3"/>
<keyword evidence="3" id="KW-1185">Reference proteome</keyword>
<evidence type="ECO:0000313" key="2">
    <source>
        <dbReference type="EMBL" id="AIT60336.1"/>
    </source>
</evidence>
<evidence type="ECO:0000256" key="1">
    <source>
        <dbReference type="SAM" id="Phobius"/>
    </source>
</evidence>
<feature type="transmembrane region" description="Helical" evidence="1">
    <location>
        <begin position="32"/>
        <end position="53"/>
    </location>
</feature>
<dbReference type="OrthoDB" id="3251757at2"/>
<keyword evidence="1" id="KW-0812">Transmembrane</keyword>
<keyword evidence="1" id="KW-0472">Membrane</keyword>
<dbReference type="STRING" id="558173.CDOO_03040"/>
<sequence length="709" mass="76319">MDTTTIAVLTAIGVIFLPGAVISWVSGAKLPYAAVAAIPVSFAVYGVAGWVFGLVDIRFGVLSAALFALFVTVVAALWRYGARRLGRRFPVPDAPSWRVGSALDPRWILPAAGVAAGSTMFITRMVEWLEELPGGRENIIQGWDVHWHANVVRFMMDEGVASAVRMGELHNIETSAPMFYPAAFHAAAALLGHLAGLSPIAATSIMGIVIPAVAMPMSVALLAWKMVGNGGLTAQIAAGLSAVLSFALPAVMWTSHYVGAWPYLAAVASSGLVVALFLSAPRQPVLIFAAALSLTGLTQLHPSASTIVVLLVGLYWLLYLVFAPADRGGSRSRLRDLAVLASAGILGFLLMLPQVIAGADDAETLVTWTATEDVSRTESWIKALTMNTRHVEEFFPGYDPTILLWVAGIGAVALILWRRNLWAPVFWFVSVCLTVHALKPFDVPVVSDVLTLIGGLHYATPHRLIIPVAMMATAFAGVGLAVALRLITGGPVAALLNPENTRARTLTRRATAIAAVVLSLPLAWGVGAWSLAKTADGAEIIQKSPRLENRMVTAADVRAWDWLAQQPRAYEGYIAGDPGDGSGWMYAYNRLPSLYRHYFWPTSGRDSATDRSFWNANLIGQGQRGEPDATNMADEAVEELGVNYIVLSPHGYWATDPPLWEQQLGLWTAKGVTPVYKDGRVVIFAVDDNFTLAELREMRAESPEPLPRS</sequence>
<dbReference type="InterPro" id="IPR046671">
    <property type="entry name" value="DUF6541"/>
</dbReference>
<feature type="transmembrane region" description="Helical" evidence="1">
    <location>
        <begin position="337"/>
        <end position="356"/>
    </location>
</feature>
<feature type="transmembrane region" description="Helical" evidence="1">
    <location>
        <begin position="59"/>
        <end position="78"/>
    </location>
</feature>
<dbReference type="eggNOG" id="COG5617">
    <property type="taxonomic scope" value="Bacteria"/>
</dbReference>
<feature type="transmembrane region" description="Helical" evidence="1">
    <location>
        <begin position="421"/>
        <end position="438"/>
    </location>
</feature>
<feature type="transmembrane region" description="Helical" evidence="1">
    <location>
        <begin position="236"/>
        <end position="254"/>
    </location>
</feature>
<reference evidence="2 3" key="1">
    <citation type="submission" date="2013-09" db="EMBL/GenBank/DDBJ databases">
        <title>Complete genome sequence of Corynebacterium doosanense CAU 212(T) (=DSM 45436(T)), isolated from activated sludge.</title>
        <authorList>
            <person name="Schaffert L."/>
            <person name="Albersmeier A."/>
            <person name="Kalinowski J."/>
            <person name="Ruckert C."/>
        </authorList>
    </citation>
    <scope>NUCLEOTIDE SEQUENCE [LARGE SCALE GENOMIC DNA]</scope>
    <source>
        <strain evidence="2 3">CAU 212</strain>
    </source>
</reference>
<feature type="transmembrane region" description="Helical" evidence="1">
    <location>
        <begin position="6"/>
        <end position="25"/>
    </location>
</feature>
<dbReference type="KEGG" id="cdo:CDOO_03040"/>
<feature type="transmembrane region" description="Helical" evidence="1">
    <location>
        <begin position="307"/>
        <end position="325"/>
    </location>
</feature>